<dbReference type="EMBL" id="QGQD01000031">
    <property type="protein sequence ID" value="TLD01699.1"/>
    <property type="molecule type" value="Genomic_DNA"/>
</dbReference>
<dbReference type="Proteomes" id="UP000306509">
    <property type="component" value="Unassembled WGS sequence"/>
</dbReference>
<dbReference type="GO" id="GO:0051536">
    <property type="term" value="F:iron-sulfur cluster binding"/>
    <property type="evidence" value="ECO:0007669"/>
    <property type="project" value="UniProtKB-KW"/>
</dbReference>
<feature type="domain" description="4Fe-4S ferredoxin-type" evidence="4">
    <location>
        <begin position="176"/>
        <end position="205"/>
    </location>
</feature>
<dbReference type="AlphaFoldDB" id="A0A4U8QAN4"/>
<dbReference type="PROSITE" id="PS00198">
    <property type="entry name" value="4FE4S_FER_1"/>
    <property type="match status" value="2"/>
</dbReference>
<evidence type="ECO:0000256" key="3">
    <source>
        <dbReference type="ARBA" id="ARBA00023014"/>
    </source>
</evidence>
<dbReference type="RefSeq" id="WP_138002116.1">
    <property type="nucleotide sequence ID" value="NZ_QGQD01000031.1"/>
</dbReference>
<dbReference type="InterPro" id="IPR017896">
    <property type="entry name" value="4Fe4S_Fe-S-bd"/>
</dbReference>
<dbReference type="NCBIfam" id="NF038196">
    <property type="entry name" value="ferrodoxin_EFR1"/>
    <property type="match status" value="1"/>
</dbReference>
<sequence length="247" mass="28154">MTTIYYFTGTGNSQMIAEELAAILPDCKTENITPELAKGTTMSGCAGIVFPVYFLGLPHIVREFLTNVEIQKGTYCFAVANMGNMTGNALPFARKILKAQGVCLQAEYSIKMPENYTPMFKPQTNSEQEKLFHAAKQKIEVIADDVRNRRKLKPKFYHPLFNLYHNFMHKELAKKDKNFTVQSSCNGCGKCKRICPVSNISIENGIPEWHHNCEYCFACLHYCPQKAINCGKKTINRGRYQNPYIRR</sequence>
<dbReference type="GO" id="GO:0046872">
    <property type="term" value="F:metal ion binding"/>
    <property type="evidence" value="ECO:0007669"/>
    <property type="project" value="UniProtKB-KW"/>
</dbReference>
<dbReference type="Gene3D" id="3.30.70.20">
    <property type="match status" value="1"/>
</dbReference>
<comment type="caution">
    <text evidence="5">The sequence shown here is derived from an EMBL/GenBank/DDBJ whole genome shotgun (WGS) entry which is preliminary data.</text>
</comment>
<evidence type="ECO:0000259" key="4">
    <source>
        <dbReference type="PROSITE" id="PS51379"/>
    </source>
</evidence>
<dbReference type="InterPro" id="IPR017900">
    <property type="entry name" value="4Fe4S_Fe_S_CS"/>
</dbReference>
<dbReference type="SUPFAM" id="SSF54862">
    <property type="entry name" value="4Fe-4S ferredoxins"/>
    <property type="match status" value="1"/>
</dbReference>
<protein>
    <submittedName>
        <fullName evidence="5">Ferredoxin</fullName>
    </submittedName>
</protein>
<name>A0A4U8QAN4_9FIRM</name>
<dbReference type="InterPro" id="IPR029039">
    <property type="entry name" value="Flavoprotein-like_sf"/>
</dbReference>
<dbReference type="SUPFAM" id="SSF52218">
    <property type="entry name" value="Flavoproteins"/>
    <property type="match status" value="1"/>
</dbReference>
<evidence type="ECO:0000256" key="1">
    <source>
        <dbReference type="ARBA" id="ARBA00022723"/>
    </source>
</evidence>
<evidence type="ECO:0000256" key="2">
    <source>
        <dbReference type="ARBA" id="ARBA00023004"/>
    </source>
</evidence>
<dbReference type="Gene3D" id="3.40.50.360">
    <property type="match status" value="1"/>
</dbReference>
<keyword evidence="3" id="KW-0411">Iron-sulfur</keyword>
<proteinExistence type="predicted"/>
<dbReference type="InterPro" id="IPR047964">
    <property type="entry name" value="EFR1-like"/>
</dbReference>
<reference evidence="5 6" key="1">
    <citation type="journal article" date="2019" name="Anaerobe">
        <title>Detection of Robinsoniella peoriensis in multiple bone samples of a trauma patient.</title>
        <authorList>
            <person name="Schrottner P."/>
            <person name="Hartwich K."/>
            <person name="Bunk B."/>
            <person name="Schober I."/>
            <person name="Helbig S."/>
            <person name="Rudolph W.W."/>
            <person name="Gunzer F."/>
        </authorList>
    </citation>
    <scope>NUCLEOTIDE SEQUENCE [LARGE SCALE GENOMIC DNA]</scope>
    <source>
        <strain evidence="5 6">DSM 106044</strain>
    </source>
</reference>
<keyword evidence="2" id="KW-0408">Iron</keyword>
<evidence type="ECO:0000313" key="5">
    <source>
        <dbReference type="EMBL" id="TLD01699.1"/>
    </source>
</evidence>
<organism evidence="5 6">
    <name type="scientific">Robinsoniella peoriensis</name>
    <dbReference type="NCBI Taxonomy" id="180332"/>
    <lineage>
        <taxon>Bacteria</taxon>
        <taxon>Bacillati</taxon>
        <taxon>Bacillota</taxon>
        <taxon>Clostridia</taxon>
        <taxon>Lachnospirales</taxon>
        <taxon>Lachnospiraceae</taxon>
        <taxon>Robinsoniella</taxon>
    </lineage>
</organism>
<keyword evidence="1" id="KW-0479">Metal-binding</keyword>
<evidence type="ECO:0000313" key="6">
    <source>
        <dbReference type="Proteomes" id="UP000306509"/>
    </source>
</evidence>
<keyword evidence="6" id="KW-1185">Reference proteome</keyword>
<dbReference type="PROSITE" id="PS51379">
    <property type="entry name" value="4FE4S_FER_2"/>
    <property type="match status" value="1"/>
</dbReference>
<dbReference type="STRING" id="180332.GCA_000797495_00002"/>
<gene>
    <name evidence="5" type="ORF">DSM106044_01404</name>
</gene>
<accession>A0A4U8QAN4</accession>